<gene>
    <name evidence="1" type="ORF">I553_7464</name>
</gene>
<comment type="caution">
    <text evidence="1">The sequence shown here is derived from an EMBL/GenBank/DDBJ whole genome shotgun (WGS) entry which is preliminary data.</text>
</comment>
<dbReference type="AlphaFoldDB" id="X8E5S7"/>
<proteinExistence type="predicted"/>
<sequence>MRSTPQPPKPSAPPTAPFRTRVLTVPGMGAGAPAVAPGP</sequence>
<dbReference type="EMBL" id="JAOB01000006">
    <property type="protein sequence ID" value="EUA76257.1"/>
    <property type="molecule type" value="Genomic_DNA"/>
</dbReference>
<name>X8E5S7_MYCXE</name>
<reference evidence="1" key="1">
    <citation type="submission" date="2014-01" db="EMBL/GenBank/DDBJ databases">
        <authorList>
            <person name="Brown-Elliot B."/>
            <person name="Wallace R."/>
            <person name="Lenaerts A."/>
            <person name="Ordway D."/>
            <person name="DeGroote M.A."/>
            <person name="Parker T."/>
            <person name="Sizemore C."/>
            <person name="Tallon L.J."/>
            <person name="Sadzewicz L.K."/>
            <person name="Sengamalay N."/>
            <person name="Fraser C.M."/>
            <person name="Hine E."/>
            <person name="Shefchek K.A."/>
            <person name="Das S.P."/>
            <person name="Tettelin H."/>
        </authorList>
    </citation>
    <scope>NUCLEOTIDE SEQUENCE [LARGE SCALE GENOMIC DNA]</scope>
    <source>
        <strain evidence="1">4042</strain>
    </source>
</reference>
<protein>
    <submittedName>
        <fullName evidence="1">Uncharacterized protein</fullName>
    </submittedName>
</protein>
<dbReference type="PATRIC" id="fig|1299334.3.peg.484"/>
<evidence type="ECO:0000313" key="1">
    <source>
        <dbReference type="EMBL" id="EUA76257.1"/>
    </source>
</evidence>
<organism evidence="1">
    <name type="scientific">Mycobacterium xenopi 4042</name>
    <dbReference type="NCBI Taxonomy" id="1299334"/>
    <lineage>
        <taxon>Bacteria</taxon>
        <taxon>Bacillati</taxon>
        <taxon>Actinomycetota</taxon>
        <taxon>Actinomycetes</taxon>
        <taxon>Mycobacteriales</taxon>
        <taxon>Mycobacteriaceae</taxon>
        <taxon>Mycobacterium</taxon>
    </lineage>
</organism>
<accession>X8E5S7</accession>